<dbReference type="Proteomes" id="UP000199119">
    <property type="component" value="Unassembled WGS sequence"/>
</dbReference>
<feature type="transmembrane region" description="Helical" evidence="9">
    <location>
        <begin position="6"/>
        <end position="29"/>
    </location>
</feature>
<dbReference type="InterPro" id="IPR001851">
    <property type="entry name" value="ABC_transp_permease"/>
</dbReference>
<keyword evidence="3" id="KW-1003">Cell membrane</keyword>
<comment type="similarity">
    <text evidence="8">Belongs to the binding-protein-dependent transport system permease family. LivHM subfamily.</text>
</comment>
<dbReference type="GO" id="GO:0015658">
    <property type="term" value="F:branched-chain amino acid transmembrane transporter activity"/>
    <property type="evidence" value="ECO:0007669"/>
    <property type="project" value="InterPro"/>
</dbReference>
<feature type="transmembrane region" description="Helical" evidence="9">
    <location>
        <begin position="471"/>
        <end position="491"/>
    </location>
</feature>
<evidence type="ECO:0000256" key="4">
    <source>
        <dbReference type="ARBA" id="ARBA00022692"/>
    </source>
</evidence>
<dbReference type="InterPro" id="IPR043428">
    <property type="entry name" value="LivM-like"/>
</dbReference>
<dbReference type="PANTHER" id="PTHR11795">
    <property type="entry name" value="BRANCHED-CHAIN AMINO ACID TRANSPORT SYSTEM PERMEASE PROTEIN LIVH"/>
    <property type="match status" value="1"/>
</dbReference>
<evidence type="ECO:0000256" key="6">
    <source>
        <dbReference type="ARBA" id="ARBA00022989"/>
    </source>
</evidence>
<evidence type="ECO:0000256" key="3">
    <source>
        <dbReference type="ARBA" id="ARBA00022475"/>
    </source>
</evidence>
<keyword evidence="5" id="KW-0029">Amino-acid transport</keyword>
<keyword evidence="11" id="KW-1185">Reference proteome</keyword>
<reference evidence="11" key="1">
    <citation type="submission" date="2016-10" db="EMBL/GenBank/DDBJ databases">
        <authorList>
            <person name="Varghese N."/>
            <person name="Submissions S."/>
        </authorList>
    </citation>
    <scope>NUCLEOTIDE SEQUENCE [LARGE SCALE GENOMIC DNA]</scope>
    <source>
        <strain evidence="11">DSM 27981</strain>
    </source>
</reference>
<feature type="transmembrane region" description="Helical" evidence="9">
    <location>
        <begin position="560"/>
        <end position="584"/>
    </location>
</feature>
<dbReference type="STRING" id="1177982.SAMN04489711_102236"/>
<accession>A0A1I2AXH9</accession>
<gene>
    <name evidence="10" type="ORF">SAMN04489711_102236</name>
</gene>
<keyword evidence="4 9" id="KW-0812">Transmembrane</keyword>
<evidence type="ECO:0000313" key="11">
    <source>
        <dbReference type="Proteomes" id="UP000199119"/>
    </source>
</evidence>
<keyword evidence="2" id="KW-0813">Transport</keyword>
<feature type="transmembrane region" description="Helical" evidence="9">
    <location>
        <begin position="427"/>
        <end position="447"/>
    </location>
</feature>
<proteinExistence type="inferred from homology"/>
<evidence type="ECO:0000256" key="7">
    <source>
        <dbReference type="ARBA" id="ARBA00023136"/>
    </source>
</evidence>
<dbReference type="CDD" id="cd06582">
    <property type="entry name" value="TM_PBP1_LivH_like"/>
    <property type="match status" value="1"/>
</dbReference>
<evidence type="ECO:0000256" key="9">
    <source>
        <dbReference type="SAM" id="Phobius"/>
    </source>
</evidence>
<feature type="transmembrane region" description="Helical" evidence="9">
    <location>
        <begin position="36"/>
        <end position="53"/>
    </location>
</feature>
<dbReference type="InterPro" id="IPR052157">
    <property type="entry name" value="BCAA_transport_permease"/>
</dbReference>
<evidence type="ECO:0000256" key="8">
    <source>
        <dbReference type="ARBA" id="ARBA00037998"/>
    </source>
</evidence>
<feature type="transmembrane region" description="Helical" evidence="9">
    <location>
        <begin position="100"/>
        <end position="119"/>
    </location>
</feature>
<feature type="transmembrane region" description="Helical" evidence="9">
    <location>
        <begin position="227"/>
        <end position="252"/>
    </location>
</feature>
<feature type="transmembrane region" description="Helical" evidence="9">
    <location>
        <begin position="596"/>
        <end position="617"/>
    </location>
</feature>
<feature type="transmembrane region" description="Helical" evidence="9">
    <location>
        <begin position="342"/>
        <end position="366"/>
    </location>
</feature>
<dbReference type="GO" id="GO:0006865">
    <property type="term" value="P:amino acid transport"/>
    <property type="evidence" value="ECO:0007669"/>
    <property type="project" value="UniProtKB-KW"/>
</dbReference>
<feature type="transmembrane region" description="Helical" evidence="9">
    <location>
        <begin position="521"/>
        <end position="540"/>
    </location>
</feature>
<dbReference type="Pfam" id="PF02653">
    <property type="entry name" value="BPD_transp_2"/>
    <property type="match status" value="2"/>
</dbReference>
<evidence type="ECO:0000256" key="1">
    <source>
        <dbReference type="ARBA" id="ARBA00004651"/>
    </source>
</evidence>
<feature type="transmembrane region" description="Helical" evidence="9">
    <location>
        <begin position="185"/>
        <end position="207"/>
    </location>
</feature>
<sequence>MDLSGLLLQLLNGLAGASTLFLVAVGLSLIFGVTRIVNFAHGSFTMLGLYAAYSLVDRLAPGIGFWPALLLAPLAVGLLGALVEVALLRRIYRAPELFQLLATFALVLVIKDAVLWAWGPEELFGPRAPGLEGAVPLLGRQFPAYDLFLICVGPLVLALLWLLLHRTRWGTLVRAATQDREMVGALGVNQAWLFTAVFALGALLAGLGGALQLPREPANLEMDMATIGAAFVVVVVGGMGSLPGAFVAALLIAELKAVCIWLGVVEVAGVAIAFPCLTLVVEFLVMAAVLVWRPWGLLGRPQAVPRLAAPAEAPPCPASRAARWGAVAGVAALALLPVAASAWPYATVLMQDMLIAALFAASLHALMGPAGLHSFGHAAYFGVGAYAVALLVRTAGLPVPAALALAPLAGGAFALAYGWFCVRLSGVYLAMLTLAFAQITWAIAFQWDAVTGGSNGITGVWPQGWLAEGPAFYWLVLACVAGGIWALRRLLQSPFGLALRAARNSALRADAIGIDVHRLRWAGFVAAGMAAGLAGALYALSKGGVSPGALSVGQSVDGLVMVLLGGVQSLAGPLAGAAAFTWLHDTIARHTDYWRAVLGATMLVLVLLFPQGIAGFAQSLRGLLAMKNKAKPEAQP</sequence>
<feature type="transmembrane region" description="Helical" evidence="9">
    <location>
        <begin position="65"/>
        <end position="88"/>
    </location>
</feature>
<dbReference type="GO" id="GO:0005886">
    <property type="term" value="C:plasma membrane"/>
    <property type="evidence" value="ECO:0007669"/>
    <property type="project" value="UniProtKB-SubCell"/>
</dbReference>
<dbReference type="AlphaFoldDB" id="A0A1I2AXH9"/>
<dbReference type="RefSeq" id="WP_092937747.1">
    <property type="nucleotide sequence ID" value="NZ_FONX01000002.1"/>
</dbReference>
<feature type="transmembrane region" description="Helical" evidence="9">
    <location>
        <begin position="401"/>
        <end position="420"/>
    </location>
</feature>
<comment type="subcellular location">
    <subcellularLocation>
        <location evidence="1">Cell membrane</location>
        <topology evidence="1">Multi-pass membrane protein</topology>
    </subcellularLocation>
</comment>
<keyword evidence="7 9" id="KW-0472">Membrane</keyword>
<evidence type="ECO:0000313" key="10">
    <source>
        <dbReference type="EMBL" id="SFE47600.1"/>
    </source>
</evidence>
<dbReference type="CDD" id="cd06581">
    <property type="entry name" value="TM_PBP1_LivM_like"/>
    <property type="match status" value="1"/>
</dbReference>
<name>A0A1I2AXH9_9BURK</name>
<organism evidence="10 11">
    <name type="scientific">Paracidovorax wautersii</name>
    <dbReference type="NCBI Taxonomy" id="1177982"/>
    <lineage>
        <taxon>Bacteria</taxon>
        <taxon>Pseudomonadati</taxon>
        <taxon>Pseudomonadota</taxon>
        <taxon>Betaproteobacteria</taxon>
        <taxon>Burkholderiales</taxon>
        <taxon>Comamonadaceae</taxon>
        <taxon>Paracidovorax</taxon>
    </lineage>
</organism>
<dbReference type="PANTHER" id="PTHR11795:SF442">
    <property type="entry name" value="ABC TRANSPORTER ATP-BINDING PROTEIN"/>
    <property type="match status" value="1"/>
</dbReference>
<evidence type="ECO:0000256" key="2">
    <source>
        <dbReference type="ARBA" id="ARBA00022448"/>
    </source>
</evidence>
<feature type="transmembrane region" description="Helical" evidence="9">
    <location>
        <begin position="144"/>
        <end position="164"/>
    </location>
</feature>
<dbReference type="EMBL" id="FONX01000002">
    <property type="protein sequence ID" value="SFE47600.1"/>
    <property type="molecule type" value="Genomic_DNA"/>
</dbReference>
<protein>
    <submittedName>
        <fullName evidence="10">Amino acid/amide ABC transporter membrane protein 1, HAAT family /amino acid/amide ABC transporter membrane protein 2, HAAT family</fullName>
    </submittedName>
</protein>
<feature type="transmembrane region" description="Helical" evidence="9">
    <location>
        <begin position="259"/>
        <end position="292"/>
    </location>
</feature>
<dbReference type="OrthoDB" id="8711548at2"/>
<evidence type="ECO:0000256" key="5">
    <source>
        <dbReference type="ARBA" id="ARBA00022970"/>
    </source>
</evidence>
<keyword evidence="6 9" id="KW-1133">Transmembrane helix</keyword>